<dbReference type="CDD" id="cd04301">
    <property type="entry name" value="NAT_SF"/>
    <property type="match status" value="1"/>
</dbReference>
<dbReference type="PANTHER" id="PTHR43072">
    <property type="entry name" value="N-ACETYLTRANSFERASE"/>
    <property type="match status" value="1"/>
</dbReference>
<keyword evidence="1" id="KW-0808">Transferase</keyword>
<dbReference type="PROSITE" id="PS51186">
    <property type="entry name" value="GNAT"/>
    <property type="match status" value="1"/>
</dbReference>
<dbReference type="RefSeq" id="WP_344806838.1">
    <property type="nucleotide sequence ID" value="NZ_BAABAB010000025.1"/>
</dbReference>
<dbReference type="PANTHER" id="PTHR43072:SF23">
    <property type="entry name" value="UPF0039 PROTEIN C11D3.02C"/>
    <property type="match status" value="1"/>
</dbReference>
<dbReference type="EMBL" id="BAABAB010000025">
    <property type="protein sequence ID" value="GAA3629365.1"/>
    <property type="molecule type" value="Genomic_DNA"/>
</dbReference>
<gene>
    <name evidence="4" type="ORF">GCM10022236_34560</name>
</gene>
<evidence type="ECO:0000256" key="1">
    <source>
        <dbReference type="ARBA" id="ARBA00022679"/>
    </source>
</evidence>
<evidence type="ECO:0000313" key="5">
    <source>
        <dbReference type="Proteomes" id="UP001501490"/>
    </source>
</evidence>
<protein>
    <submittedName>
        <fullName evidence="4">GNAT family N-acetyltransferase</fullName>
    </submittedName>
</protein>
<dbReference type="Gene3D" id="3.40.630.30">
    <property type="match status" value="1"/>
</dbReference>
<name>A0ABP7ACV4_9ACTN</name>
<dbReference type="Pfam" id="PF13420">
    <property type="entry name" value="Acetyltransf_4"/>
    <property type="match status" value="1"/>
</dbReference>
<accession>A0ABP7ACV4</accession>
<dbReference type="InterPro" id="IPR016181">
    <property type="entry name" value="Acyl_CoA_acyltransferase"/>
</dbReference>
<evidence type="ECO:0000259" key="3">
    <source>
        <dbReference type="PROSITE" id="PS51186"/>
    </source>
</evidence>
<organism evidence="4 5">
    <name type="scientific">Microlunatus ginsengisoli</name>
    <dbReference type="NCBI Taxonomy" id="363863"/>
    <lineage>
        <taxon>Bacteria</taxon>
        <taxon>Bacillati</taxon>
        <taxon>Actinomycetota</taxon>
        <taxon>Actinomycetes</taxon>
        <taxon>Propionibacteriales</taxon>
        <taxon>Propionibacteriaceae</taxon>
        <taxon>Microlunatus</taxon>
    </lineage>
</organism>
<comment type="caution">
    <text evidence="4">The sequence shown here is derived from an EMBL/GenBank/DDBJ whole genome shotgun (WGS) entry which is preliminary data.</text>
</comment>
<keyword evidence="2" id="KW-0012">Acyltransferase</keyword>
<keyword evidence="5" id="KW-1185">Reference proteome</keyword>
<dbReference type="SUPFAM" id="SSF55729">
    <property type="entry name" value="Acyl-CoA N-acyltransferases (Nat)"/>
    <property type="match status" value="1"/>
</dbReference>
<dbReference type="Proteomes" id="UP001501490">
    <property type="component" value="Unassembled WGS sequence"/>
</dbReference>
<dbReference type="InterPro" id="IPR000182">
    <property type="entry name" value="GNAT_dom"/>
</dbReference>
<sequence length="182" mass="20453">MGANWLRVRPVEEADLPRIRAIVNHFIATSAFNFRTEPQTVDDWHADWRRLGETHPWLAAVDGGRVVGVAYAAPWNYRTAYRWTVETSVYVDADTQQRGVGDALYANLLGRLRRQGFVSAVAVIALPNLPSVRLHERHGFTPVGMLRNAGFKLGSWHDVGFWQCVLADPGTEPAQPPWPVEL</sequence>
<proteinExistence type="predicted"/>
<evidence type="ECO:0000313" key="4">
    <source>
        <dbReference type="EMBL" id="GAA3629365.1"/>
    </source>
</evidence>
<reference evidence="5" key="1">
    <citation type="journal article" date="2019" name="Int. J. Syst. Evol. Microbiol.">
        <title>The Global Catalogue of Microorganisms (GCM) 10K type strain sequencing project: providing services to taxonomists for standard genome sequencing and annotation.</title>
        <authorList>
            <consortium name="The Broad Institute Genomics Platform"/>
            <consortium name="The Broad Institute Genome Sequencing Center for Infectious Disease"/>
            <person name="Wu L."/>
            <person name="Ma J."/>
        </authorList>
    </citation>
    <scope>NUCLEOTIDE SEQUENCE [LARGE SCALE GENOMIC DNA]</scope>
    <source>
        <strain evidence="5">JCM 16929</strain>
    </source>
</reference>
<evidence type="ECO:0000256" key="2">
    <source>
        <dbReference type="ARBA" id="ARBA00023315"/>
    </source>
</evidence>
<feature type="domain" description="N-acetyltransferase" evidence="3">
    <location>
        <begin position="6"/>
        <end position="160"/>
    </location>
</feature>